<proteinExistence type="predicted"/>
<dbReference type="AlphaFoldDB" id="A0A0H5CYL8"/>
<keyword evidence="2" id="KW-1185">Reference proteome</keyword>
<organism evidence="1 2">
    <name type="scientific">Phaeobacter italicus</name>
    <dbReference type="NCBI Taxonomy" id="481446"/>
    <lineage>
        <taxon>Bacteria</taxon>
        <taxon>Pseudomonadati</taxon>
        <taxon>Pseudomonadota</taxon>
        <taxon>Alphaproteobacteria</taxon>
        <taxon>Rhodobacterales</taxon>
        <taxon>Roseobacteraceae</taxon>
        <taxon>Phaeobacter</taxon>
    </lineage>
</organism>
<dbReference type="RefSeq" id="WP_131724076.1">
    <property type="nucleotide sequence ID" value="NZ_CVRL01000013.1"/>
</dbReference>
<dbReference type="EMBL" id="CVRL01000013">
    <property type="protein sequence ID" value="CRL10127.1"/>
    <property type="molecule type" value="Genomic_DNA"/>
</dbReference>
<reference evidence="2" key="1">
    <citation type="submission" date="2015-05" db="EMBL/GenBank/DDBJ databases">
        <authorList>
            <person name="Rodrigo-Torres Lidia"/>
            <person name="Arahal R.David."/>
        </authorList>
    </citation>
    <scope>NUCLEOTIDE SEQUENCE [LARGE SCALE GENOMIC DNA]</scope>
    <source>
        <strain evidence="2">CECT 7321</strain>
    </source>
</reference>
<evidence type="ECO:0000313" key="2">
    <source>
        <dbReference type="Proteomes" id="UP000043764"/>
    </source>
</evidence>
<gene>
    <name evidence="1" type="ORF">NIT7321_00970</name>
</gene>
<sequence>MKHQLDDLPDLEVLALQAIRTGRVLANEWRQILPVVDGMTHAKVSETLNRLDEGDVFSIHDEHIWAKLEKALVKDLNAHRAGYGSYALESDTSFDDLWDQGLEEKRWLMELWKSFISARQALIDRRRAAQLASLFAG</sequence>
<name>A0A0H5CYL8_9RHOB</name>
<dbReference type="Proteomes" id="UP000043764">
    <property type="component" value="Unassembled WGS sequence"/>
</dbReference>
<evidence type="ECO:0000313" key="1">
    <source>
        <dbReference type="EMBL" id="CRL10127.1"/>
    </source>
</evidence>
<protein>
    <submittedName>
        <fullName evidence="1">Uncharacterized protein</fullName>
    </submittedName>
</protein>
<accession>A0A0H5CYL8</accession>